<dbReference type="OrthoDB" id="9901160at2"/>
<dbReference type="STRING" id="1652495.ccrud_06265"/>
<proteinExistence type="predicted"/>
<accession>A0A172QT29</accession>
<sequence length="68" mass="7458">MTASPAKQPDYSTGQAHYLAPQWTPAVDPDEFAKALVLIAETIHQAKAQKPKTKRQARHTKSKKGDSS</sequence>
<dbReference type="KEGG" id="ccjz:ccrud_06265"/>
<evidence type="ECO:0000313" key="3">
    <source>
        <dbReference type="Proteomes" id="UP000076929"/>
    </source>
</evidence>
<keyword evidence="3" id="KW-1185">Reference proteome</keyword>
<protein>
    <submittedName>
        <fullName evidence="2">Uncharacterized protein</fullName>
    </submittedName>
</protein>
<feature type="compositionally biased region" description="Basic residues" evidence="1">
    <location>
        <begin position="47"/>
        <end position="62"/>
    </location>
</feature>
<organism evidence="2 3">
    <name type="scientific">Corynebacterium crudilactis</name>
    <dbReference type="NCBI Taxonomy" id="1652495"/>
    <lineage>
        <taxon>Bacteria</taxon>
        <taxon>Bacillati</taxon>
        <taxon>Actinomycetota</taxon>
        <taxon>Actinomycetes</taxon>
        <taxon>Mycobacteriales</taxon>
        <taxon>Corynebacteriaceae</taxon>
        <taxon>Corynebacterium</taxon>
    </lineage>
</organism>
<reference evidence="2 3" key="1">
    <citation type="submission" date="2016-05" db="EMBL/GenBank/DDBJ databases">
        <title>Complete genome sequence of Corynebacterium crudilactis, a new Corynebacterium species isolated from raw cow's milk.</title>
        <authorList>
            <person name="Christian R."/>
            <person name="Zimmermann J."/>
            <person name="Lipski A."/>
            <person name="Kalinowski J."/>
        </authorList>
    </citation>
    <scope>NUCLEOTIDE SEQUENCE [LARGE SCALE GENOMIC DNA]</scope>
    <source>
        <strain evidence="2 3">JZ16</strain>
    </source>
</reference>
<evidence type="ECO:0000256" key="1">
    <source>
        <dbReference type="SAM" id="MobiDB-lite"/>
    </source>
</evidence>
<dbReference type="RefSeq" id="WP_066565350.1">
    <property type="nucleotide sequence ID" value="NZ_CP015622.1"/>
</dbReference>
<dbReference type="AlphaFoldDB" id="A0A172QT29"/>
<gene>
    <name evidence="2" type="ORF">ccrud_06265</name>
</gene>
<evidence type="ECO:0000313" key="2">
    <source>
        <dbReference type="EMBL" id="ANE03853.1"/>
    </source>
</evidence>
<dbReference type="Proteomes" id="UP000076929">
    <property type="component" value="Chromosome"/>
</dbReference>
<feature type="region of interest" description="Disordered" evidence="1">
    <location>
        <begin position="44"/>
        <end position="68"/>
    </location>
</feature>
<dbReference type="EMBL" id="CP015622">
    <property type="protein sequence ID" value="ANE03853.1"/>
    <property type="molecule type" value="Genomic_DNA"/>
</dbReference>
<name>A0A172QT29_9CORY</name>